<sequence>MNTSGSASAATATLMPSILASRRRFLVQTATAVATTIIFFFNLSTPYYGGNDANTSNASTSFQALHRWQRQRLHQRNKTETPRADEAVSLAIGSKNKTFRVADWDDRLQLFGDSNHLNVDTAVELLGLGKIVIVDRLHAGILSYLSGLDFIYIDNISQKLTKTLSTAFERREECHLWERADSLYNAIQQALEYLDNGGGNWGEEV</sequence>
<reference evidence="1" key="1">
    <citation type="submission" date="2023-06" db="EMBL/GenBank/DDBJ databases">
        <title>Survivors Of The Sea: Transcriptome response of Skeletonema marinoi to long-term dormancy.</title>
        <authorList>
            <person name="Pinder M.I.M."/>
            <person name="Kourtchenko O."/>
            <person name="Robertson E.K."/>
            <person name="Larsson T."/>
            <person name="Maumus F."/>
            <person name="Osuna-Cruz C.M."/>
            <person name="Vancaester E."/>
            <person name="Stenow R."/>
            <person name="Vandepoele K."/>
            <person name="Ploug H."/>
            <person name="Bruchert V."/>
            <person name="Godhe A."/>
            <person name="Topel M."/>
        </authorList>
    </citation>
    <scope>NUCLEOTIDE SEQUENCE</scope>
    <source>
        <strain evidence="1">R05AC</strain>
    </source>
</reference>
<keyword evidence="2" id="KW-1185">Reference proteome</keyword>
<organism evidence="1 2">
    <name type="scientific">Skeletonema marinoi</name>
    <dbReference type="NCBI Taxonomy" id="267567"/>
    <lineage>
        <taxon>Eukaryota</taxon>
        <taxon>Sar</taxon>
        <taxon>Stramenopiles</taxon>
        <taxon>Ochrophyta</taxon>
        <taxon>Bacillariophyta</taxon>
        <taxon>Coscinodiscophyceae</taxon>
        <taxon>Thalassiosirophycidae</taxon>
        <taxon>Thalassiosirales</taxon>
        <taxon>Skeletonemataceae</taxon>
        <taxon>Skeletonema</taxon>
        <taxon>Skeletonema marinoi-dohrnii complex</taxon>
    </lineage>
</organism>
<name>A0AAD9D7T5_9STRA</name>
<evidence type="ECO:0000313" key="2">
    <source>
        <dbReference type="Proteomes" id="UP001224775"/>
    </source>
</evidence>
<proteinExistence type="predicted"/>
<dbReference type="Proteomes" id="UP001224775">
    <property type="component" value="Unassembled WGS sequence"/>
</dbReference>
<gene>
    <name evidence="1" type="ORF">QTG54_012054</name>
</gene>
<dbReference type="AlphaFoldDB" id="A0AAD9D7T5"/>
<protein>
    <recommendedName>
        <fullName evidence="3">Polysaccharide pyruvyl transferase domain-containing protein</fullName>
    </recommendedName>
</protein>
<comment type="caution">
    <text evidence="1">The sequence shown here is derived from an EMBL/GenBank/DDBJ whole genome shotgun (WGS) entry which is preliminary data.</text>
</comment>
<accession>A0AAD9D7T5</accession>
<dbReference type="EMBL" id="JATAAI010000026">
    <property type="protein sequence ID" value="KAK1737187.1"/>
    <property type="molecule type" value="Genomic_DNA"/>
</dbReference>
<evidence type="ECO:0008006" key="3">
    <source>
        <dbReference type="Google" id="ProtNLM"/>
    </source>
</evidence>
<evidence type="ECO:0000313" key="1">
    <source>
        <dbReference type="EMBL" id="KAK1737187.1"/>
    </source>
</evidence>